<proteinExistence type="inferred from homology"/>
<dbReference type="AlphaFoldDB" id="A0A853G145"/>
<feature type="domain" description="Glycosyl transferase family 51" evidence="14">
    <location>
        <begin position="53"/>
        <end position="206"/>
    </location>
</feature>
<dbReference type="InterPro" id="IPR001264">
    <property type="entry name" value="Glyco_trans_51"/>
</dbReference>
<evidence type="ECO:0000259" key="15">
    <source>
        <dbReference type="Pfam" id="PF06832"/>
    </source>
</evidence>
<dbReference type="GO" id="GO:0006508">
    <property type="term" value="P:proteolysis"/>
    <property type="evidence" value="ECO:0007669"/>
    <property type="project" value="UniProtKB-KW"/>
</dbReference>
<dbReference type="InterPro" id="IPR001460">
    <property type="entry name" value="PCN-bd_Tpept"/>
</dbReference>
<dbReference type="Gene3D" id="1.10.3810.10">
    <property type="entry name" value="Biosynthetic peptidoglycan transglycosylase-like"/>
    <property type="match status" value="1"/>
</dbReference>
<comment type="similarity">
    <text evidence="3">In the N-terminal section; belongs to the glycosyltransferase 51 family.</text>
</comment>
<dbReference type="PANTHER" id="PTHR32282">
    <property type="entry name" value="BINDING PROTEIN TRANSPEPTIDASE, PUTATIVE-RELATED"/>
    <property type="match status" value="1"/>
</dbReference>
<dbReference type="InterPro" id="IPR011815">
    <property type="entry name" value="PBP_1c"/>
</dbReference>
<dbReference type="Pfam" id="PF06832">
    <property type="entry name" value="BiPBP_C"/>
    <property type="match status" value="1"/>
</dbReference>
<feature type="domain" description="Penicillin-binding protein transpeptidase" evidence="13">
    <location>
        <begin position="304"/>
        <end position="569"/>
    </location>
</feature>
<dbReference type="EMBL" id="JACCEM010000009">
    <property type="protein sequence ID" value="NYT50988.1"/>
    <property type="molecule type" value="Genomic_DNA"/>
</dbReference>
<evidence type="ECO:0000256" key="3">
    <source>
        <dbReference type="ARBA" id="ARBA00007739"/>
    </source>
</evidence>
<gene>
    <name evidence="16" type="primary">pbpC</name>
    <name evidence="16" type="ORF">H0A72_16880</name>
</gene>
<evidence type="ECO:0000256" key="10">
    <source>
        <dbReference type="ARBA" id="ARBA00044770"/>
    </source>
</evidence>
<comment type="similarity">
    <text evidence="2">In the C-terminal section; belongs to the transpeptidase family.</text>
</comment>
<dbReference type="NCBIfam" id="TIGR02073">
    <property type="entry name" value="PBP_1c"/>
    <property type="match status" value="1"/>
</dbReference>
<dbReference type="GO" id="GO:0030288">
    <property type="term" value="C:outer membrane-bounded periplasmic space"/>
    <property type="evidence" value="ECO:0007669"/>
    <property type="project" value="TreeGrafter"/>
</dbReference>
<dbReference type="InterPro" id="IPR036950">
    <property type="entry name" value="PBP_transglycosylase"/>
</dbReference>
<evidence type="ECO:0000256" key="8">
    <source>
        <dbReference type="ARBA" id="ARBA00022801"/>
    </source>
</evidence>
<dbReference type="GO" id="GO:0008955">
    <property type="term" value="F:peptidoglycan glycosyltransferase activity"/>
    <property type="evidence" value="ECO:0007669"/>
    <property type="project" value="UniProtKB-EC"/>
</dbReference>
<name>A0A853G145_9BURK</name>
<keyword evidence="7" id="KW-0808">Transferase</keyword>
<dbReference type="InterPro" id="IPR012338">
    <property type="entry name" value="Beta-lactam/transpept-like"/>
</dbReference>
<feature type="chain" id="PRO_5032322387" description="peptidoglycan glycosyltransferase" evidence="12">
    <location>
        <begin position="22"/>
        <end position="717"/>
    </location>
</feature>
<dbReference type="InterPro" id="IPR023346">
    <property type="entry name" value="Lysozyme-like_dom_sf"/>
</dbReference>
<feature type="domain" description="Penicillin-binding C-terminal" evidence="15">
    <location>
        <begin position="621"/>
        <end position="708"/>
    </location>
</feature>
<reference evidence="16 17" key="1">
    <citation type="submission" date="2020-07" db="EMBL/GenBank/DDBJ databases">
        <title>Taxonomic revisions and descriptions of new bacterial species based on genomic comparisons in the high-G+C-content subgroup of the family Alcaligenaceae.</title>
        <authorList>
            <person name="Szabo A."/>
            <person name="Felfoldi T."/>
        </authorList>
    </citation>
    <scope>NUCLEOTIDE SEQUENCE [LARGE SCALE GENOMIC DNA]</scope>
    <source>
        <strain evidence="16 17">LMG 24012</strain>
    </source>
</reference>
<evidence type="ECO:0000259" key="13">
    <source>
        <dbReference type="Pfam" id="PF00905"/>
    </source>
</evidence>
<dbReference type="UniPathway" id="UPA00219"/>
<dbReference type="GO" id="GO:0009252">
    <property type="term" value="P:peptidoglycan biosynthetic process"/>
    <property type="evidence" value="ECO:0007669"/>
    <property type="project" value="UniProtKB-UniPathway"/>
</dbReference>
<dbReference type="Proteomes" id="UP000559809">
    <property type="component" value="Unassembled WGS sequence"/>
</dbReference>
<evidence type="ECO:0000256" key="4">
    <source>
        <dbReference type="ARBA" id="ARBA00022645"/>
    </source>
</evidence>
<evidence type="ECO:0000313" key="16">
    <source>
        <dbReference type="EMBL" id="NYT50988.1"/>
    </source>
</evidence>
<keyword evidence="12" id="KW-0732">Signal</keyword>
<comment type="pathway">
    <text evidence="1">Cell wall biogenesis; peptidoglycan biosynthesis.</text>
</comment>
<evidence type="ECO:0000256" key="12">
    <source>
        <dbReference type="SAM" id="SignalP"/>
    </source>
</evidence>
<accession>A0A853G145</accession>
<dbReference type="RefSeq" id="WP_180157452.1">
    <property type="nucleotide sequence ID" value="NZ_JACCEM010000009.1"/>
</dbReference>
<organism evidence="16 17">
    <name type="scientific">Parapusillimonas granuli</name>
    <dbReference type="NCBI Taxonomy" id="380911"/>
    <lineage>
        <taxon>Bacteria</taxon>
        <taxon>Pseudomonadati</taxon>
        <taxon>Pseudomonadota</taxon>
        <taxon>Betaproteobacteria</taxon>
        <taxon>Burkholderiales</taxon>
        <taxon>Alcaligenaceae</taxon>
        <taxon>Parapusillimonas</taxon>
    </lineage>
</organism>
<dbReference type="GO" id="GO:0004180">
    <property type="term" value="F:carboxypeptidase activity"/>
    <property type="evidence" value="ECO:0007669"/>
    <property type="project" value="UniProtKB-KW"/>
</dbReference>
<comment type="catalytic activity">
    <reaction evidence="11">
        <text>[GlcNAc-(1-&gt;4)-Mur2Ac(oyl-L-Ala-gamma-D-Glu-L-Lys-D-Ala-D-Ala)](n)-di-trans,octa-cis-undecaprenyl diphosphate + beta-D-GlcNAc-(1-&gt;4)-Mur2Ac(oyl-L-Ala-gamma-D-Glu-L-Lys-D-Ala-D-Ala)-di-trans,octa-cis-undecaprenyl diphosphate = [GlcNAc-(1-&gt;4)-Mur2Ac(oyl-L-Ala-gamma-D-Glu-L-Lys-D-Ala-D-Ala)](n+1)-di-trans,octa-cis-undecaprenyl diphosphate + di-trans,octa-cis-undecaprenyl diphosphate + H(+)</text>
        <dbReference type="Rhea" id="RHEA:23708"/>
        <dbReference type="Rhea" id="RHEA-COMP:9602"/>
        <dbReference type="Rhea" id="RHEA-COMP:9603"/>
        <dbReference type="ChEBI" id="CHEBI:15378"/>
        <dbReference type="ChEBI" id="CHEBI:58405"/>
        <dbReference type="ChEBI" id="CHEBI:60033"/>
        <dbReference type="ChEBI" id="CHEBI:78435"/>
        <dbReference type="EC" id="2.4.99.28"/>
    </reaction>
</comment>
<dbReference type="Gene3D" id="3.40.710.10">
    <property type="entry name" value="DD-peptidase/beta-lactamase superfamily"/>
    <property type="match status" value="1"/>
</dbReference>
<keyword evidence="17" id="KW-1185">Reference proteome</keyword>
<keyword evidence="4" id="KW-0121">Carboxypeptidase</keyword>
<dbReference type="GO" id="GO:0008658">
    <property type="term" value="F:penicillin binding"/>
    <property type="evidence" value="ECO:0007669"/>
    <property type="project" value="InterPro"/>
</dbReference>
<dbReference type="SUPFAM" id="SSF56601">
    <property type="entry name" value="beta-lactamase/transpeptidase-like"/>
    <property type="match status" value="1"/>
</dbReference>
<evidence type="ECO:0000256" key="9">
    <source>
        <dbReference type="ARBA" id="ARBA00023268"/>
    </source>
</evidence>
<evidence type="ECO:0000256" key="1">
    <source>
        <dbReference type="ARBA" id="ARBA00004752"/>
    </source>
</evidence>
<sequence>MKRMPAWVLALAACFCGASWAGISYQDVRDGYHASDAVVLDRAGRTVQRLRADFRERRGDWVALQDISPALQRAVILSEDRRFHDHAGVDWTAVWSAAWGNLVSGGRRGASTLSMQLLGFIDDQYRRGPGGRGIMQKLGQAYAALELEAEWSKSQILEAYLNLAAFRGELVGVDALARALFRKAPSGLETREAALAAVLLRGPNAPQAVLVRRACGLLAEMGSPEECSGLGDFVQLTLDHRPARWADGAGLAPHFARLALNGAGAAGPGARIATTLDADLQRHALAVIERNLLALGDANVSDAALVVLDNETGGVLAYVGSSGDLSGAAQVDHARALRQAGSTLKPFLYALAIEQERLTAVSLLDDGPLDLPTGNGLYIPQNYDKRFSGWVSVRGALGSSLNIPAVRALMMVTPEAFARRLAALGLPLDRSGDYYGYSLALGSADVSLLSLTNAYRALARGGVHSEPRYVVDGAGAAGSRRVAAEGAAWIVGDILADRQARARTFGFDSPLSTPFWTAVKTGTSKDMRDNWCVGWSSRYTVGVWVGNSTGVSMREVSGVSGAGPVWHEIMAYLHRHEASVQPPAPAAVRPAQVVFQDGLEPARKDYFLGDTAITQVRLARAQGAEGAAPLRIAAPADGTILALDPDIPLARQRSVFSVSGPGRGRADGLAWRVDGRLVGRGDRLEWQPEPGTHRVQLIDEHGRLRDEVGIQVRAGGR</sequence>
<evidence type="ECO:0000313" key="17">
    <source>
        <dbReference type="Proteomes" id="UP000559809"/>
    </source>
</evidence>
<evidence type="ECO:0000256" key="6">
    <source>
        <dbReference type="ARBA" id="ARBA00022676"/>
    </source>
</evidence>
<dbReference type="InterPro" id="IPR050396">
    <property type="entry name" value="Glycosyltr_51/Transpeptidase"/>
</dbReference>
<dbReference type="Pfam" id="PF00912">
    <property type="entry name" value="Transgly"/>
    <property type="match status" value="1"/>
</dbReference>
<dbReference type="EC" id="2.4.99.28" evidence="10"/>
<evidence type="ECO:0000259" key="14">
    <source>
        <dbReference type="Pfam" id="PF00912"/>
    </source>
</evidence>
<dbReference type="InterPro" id="IPR009647">
    <property type="entry name" value="PBP_C"/>
</dbReference>
<keyword evidence="9" id="KW-0511">Multifunctional enzyme</keyword>
<evidence type="ECO:0000256" key="2">
    <source>
        <dbReference type="ARBA" id="ARBA00007090"/>
    </source>
</evidence>
<keyword evidence="8" id="KW-0378">Hydrolase</keyword>
<evidence type="ECO:0000256" key="11">
    <source>
        <dbReference type="ARBA" id="ARBA00049902"/>
    </source>
</evidence>
<comment type="caution">
    <text evidence="16">The sequence shown here is derived from an EMBL/GenBank/DDBJ whole genome shotgun (WGS) entry which is preliminary data.</text>
</comment>
<dbReference type="SUPFAM" id="SSF53955">
    <property type="entry name" value="Lysozyme-like"/>
    <property type="match status" value="1"/>
</dbReference>
<evidence type="ECO:0000256" key="7">
    <source>
        <dbReference type="ARBA" id="ARBA00022679"/>
    </source>
</evidence>
<evidence type="ECO:0000256" key="5">
    <source>
        <dbReference type="ARBA" id="ARBA00022670"/>
    </source>
</evidence>
<dbReference type="PANTHER" id="PTHR32282:SF15">
    <property type="entry name" value="PENICILLIN-BINDING PROTEIN 1C"/>
    <property type="match status" value="1"/>
</dbReference>
<keyword evidence="5" id="KW-0645">Protease</keyword>
<keyword evidence="6" id="KW-0328">Glycosyltransferase</keyword>
<protein>
    <recommendedName>
        <fullName evidence="10">peptidoglycan glycosyltransferase</fullName>
        <ecNumber evidence="10">2.4.99.28</ecNumber>
    </recommendedName>
</protein>
<feature type="signal peptide" evidence="12">
    <location>
        <begin position="1"/>
        <end position="21"/>
    </location>
</feature>
<dbReference type="Pfam" id="PF00905">
    <property type="entry name" value="Transpeptidase"/>
    <property type="match status" value="1"/>
</dbReference>